<organism evidence="1 2">
    <name type="scientific">Mycobacteroides abscessus</name>
    <dbReference type="NCBI Taxonomy" id="36809"/>
    <lineage>
        <taxon>Bacteria</taxon>
        <taxon>Bacillati</taxon>
        <taxon>Actinomycetota</taxon>
        <taxon>Actinomycetes</taxon>
        <taxon>Mycobacteriales</taxon>
        <taxon>Mycobacteriaceae</taxon>
        <taxon>Mycobacteroides</taxon>
    </lineage>
</organism>
<evidence type="ECO:0000313" key="2">
    <source>
        <dbReference type="Proteomes" id="UP000045782"/>
    </source>
</evidence>
<dbReference type="InterPro" id="IPR043128">
    <property type="entry name" value="Rev_trsase/Diguanyl_cyclase"/>
</dbReference>
<protein>
    <submittedName>
        <fullName evidence="1">Diguanylate cyclase/phosphodiesterase</fullName>
        <ecNumber evidence="1">2.7.7.65</ecNumber>
    </submittedName>
</protein>
<sequence>MVTTYPGRNGFGSESNRCSAGVQVYGANNDILERVGLRRPVSRANAVFITAVGAAAILLAATGMSTIPLLCISLSIPAFLWGIRYARARAVTYGESVAYVLYCDVAILIGICVVTTTGVAFVKLAWLLAVSAYVSLVHGRVAVAMQSLVTTAGTVLAVVGAVSRDEYSAAALAAAVVTMLLANLFAGLVIYVGKAQFSEHADGRDRLARHDVLTGLLNRRGLQEAYEATVGVPGMHVTVVVVDLNLFKQINDTFGHHVGDQVLQRTAHRLRSVVGPDALLARLGGDEFGIVVVSDAPPHIDYQRAVEEALNSASEDVPVSASVGVAAAILPESDRTTIHTLGPIVTHLLVEADGAMYGAKKAG</sequence>
<name>A0A0U0ZWF5_9MYCO</name>
<dbReference type="CDD" id="cd01949">
    <property type="entry name" value="GGDEF"/>
    <property type="match status" value="1"/>
</dbReference>
<dbReference type="InterPro" id="IPR052155">
    <property type="entry name" value="Biofilm_reg_signaling"/>
</dbReference>
<dbReference type="Gene3D" id="3.30.70.270">
    <property type="match status" value="1"/>
</dbReference>
<dbReference type="EMBL" id="CSWP01000013">
    <property type="protein sequence ID" value="CPV71187.1"/>
    <property type="molecule type" value="Genomic_DNA"/>
</dbReference>
<dbReference type="SMART" id="SM00267">
    <property type="entry name" value="GGDEF"/>
    <property type="match status" value="1"/>
</dbReference>
<gene>
    <name evidence="1" type="primary">adrA</name>
    <name evidence="1" type="ORF">ERS075579_04958</name>
</gene>
<dbReference type="AlphaFoldDB" id="A0A0U0ZWF5"/>
<keyword evidence="1" id="KW-0548">Nucleotidyltransferase</keyword>
<dbReference type="Proteomes" id="UP000045782">
    <property type="component" value="Unassembled WGS sequence"/>
</dbReference>
<reference evidence="1 2" key="1">
    <citation type="submission" date="2015-03" db="EMBL/GenBank/DDBJ databases">
        <authorList>
            <person name="Murphy D."/>
        </authorList>
    </citation>
    <scope>NUCLEOTIDE SEQUENCE [LARGE SCALE GENOMIC DNA]</scope>
    <source>
        <strain evidence="1 2">PAP088</strain>
    </source>
</reference>
<evidence type="ECO:0000313" key="1">
    <source>
        <dbReference type="EMBL" id="CPV71187.1"/>
    </source>
</evidence>
<dbReference type="PROSITE" id="PS50887">
    <property type="entry name" value="GGDEF"/>
    <property type="match status" value="1"/>
</dbReference>
<keyword evidence="1" id="KW-0808">Transferase</keyword>
<dbReference type="RefSeq" id="WP_016893638.1">
    <property type="nucleotide sequence ID" value="NZ_CSWP01000013.1"/>
</dbReference>
<dbReference type="Pfam" id="PF00990">
    <property type="entry name" value="GGDEF"/>
    <property type="match status" value="1"/>
</dbReference>
<dbReference type="SUPFAM" id="SSF55073">
    <property type="entry name" value="Nucleotide cyclase"/>
    <property type="match status" value="1"/>
</dbReference>
<dbReference type="PANTHER" id="PTHR44757">
    <property type="entry name" value="DIGUANYLATE CYCLASE DGCP"/>
    <property type="match status" value="1"/>
</dbReference>
<dbReference type="PANTHER" id="PTHR44757:SF2">
    <property type="entry name" value="BIOFILM ARCHITECTURE MAINTENANCE PROTEIN MBAA"/>
    <property type="match status" value="1"/>
</dbReference>
<accession>A0A0U0ZWF5</accession>
<dbReference type="NCBIfam" id="TIGR00254">
    <property type="entry name" value="GGDEF"/>
    <property type="match status" value="1"/>
</dbReference>
<dbReference type="InterPro" id="IPR000160">
    <property type="entry name" value="GGDEF_dom"/>
</dbReference>
<proteinExistence type="predicted"/>
<dbReference type="EC" id="2.7.7.65" evidence="1"/>
<dbReference type="GO" id="GO:0052621">
    <property type="term" value="F:diguanylate cyclase activity"/>
    <property type="evidence" value="ECO:0007669"/>
    <property type="project" value="UniProtKB-EC"/>
</dbReference>
<dbReference type="InterPro" id="IPR029787">
    <property type="entry name" value="Nucleotide_cyclase"/>
</dbReference>